<feature type="signal peptide" evidence="1">
    <location>
        <begin position="1"/>
        <end position="21"/>
    </location>
</feature>
<evidence type="ECO:0000313" key="3">
    <source>
        <dbReference type="RefSeq" id="XP_030976773.1"/>
    </source>
</evidence>
<dbReference type="GeneID" id="41966145"/>
<dbReference type="Proteomes" id="UP000515153">
    <property type="component" value="Chromosome VI"/>
</dbReference>
<dbReference type="RefSeq" id="XP_030976773.1">
    <property type="nucleotide sequence ID" value="XM_031131240.1"/>
</dbReference>
<organism evidence="2 3">
    <name type="scientific">Pyricularia grisea</name>
    <name type="common">Crabgrass-specific blast fungus</name>
    <name type="synonym">Magnaporthe grisea</name>
    <dbReference type="NCBI Taxonomy" id="148305"/>
    <lineage>
        <taxon>Eukaryota</taxon>
        <taxon>Fungi</taxon>
        <taxon>Dikarya</taxon>
        <taxon>Ascomycota</taxon>
        <taxon>Pezizomycotina</taxon>
        <taxon>Sordariomycetes</taxon>
        <taxon>Sordariomycetidae</taxon>
        <taxon>Magnaporthales</taxon>
        <taxon>Pyriculariaceae</taxon>
        <taxon>Pyricularia</taxon>
    </lineage>
</organism>
<protein>
    <submittedName>
        <fullName evidence="3">Uncharacterized protein</fullName>
    </submittedName>
</protein>
<keyword evidence="1" id="KW-0732">Signal</keyword>
<dbReference type="AlphaFoldDB" id="A0A6P8APF5"/>
<reference evidence="3" key="3">
    <citation type="submission" date="2025-08" db="UniProtKB">
        <authorList>
            <consortium name="RefSeq"/>
        </authorList>
    </citation>
    <scope>IDENTIFICATION</scope>
    <source>
        <strain evidence="3">NI907</strain>
    </source>
</reference>
<dbReference type="KEGG" id="pgri:PgNI_11270"/>
<reference evidence="2 3" key="1">
    <citation type="journal article" date="2019" name="Mol. Biol. Evol.">
        <title>Blast fungal genomes show frequent chromosomal changes, gene gains and losses, and effector gene turnover.</title>
        <authorList>
            <person name="Gomez Luciano L.B."/>
            <person name="Jason Tsai I."/>
            <person name="Chuma I."/>
            <person name="Tosa Y."/>
            <person name="Chen Y.H."/>
            <person name="Li J.Y."/>
            <person name="Li M.Y."/>
            <person name="Jade Lu M.Y."/>
            <person name="Nakayashiki H."/>
            <person name="Li W.H."/>
        </authorList>
    </citation>
    <scope>NUCLEOTIDE SEQUENCE [LARGE SCALE GENOMIC DNA]</scope>
    <source>
        <strain evidence="2 3">NI907</strain>
    </source>
</reference>
<sequence>MQIQPKSAIAVVLFLVDLVSATKRKEAPQSLDSRATIVRCNVQLIETDDLGYESLMEVKQISPSGTQTFQYGKDVIHVRVDGLCAAQEISGVRKDHTHLEIEVTFRDVDGGVKKIKNKY</sequence>
<feature type="chain" id="PRO_5028281866" evidence="1">
    <location>
        <begin position="22"/>
        <end position="119"/>
    </location>
</feature>
<reference evidence="3" key="2">
    <citation type="submission" date="2019-10" db="EMBL/GenBank/DDBJ databases">
        <authorList>
            <consortium name="NCBI Genome Project"/>
        </authorList>
    </citation>
    <scope>NUCLEOTIDE SEQUENCE</scope>
    <source>
        <strain evidence="3">NI907</strain>
    </source>
</reference>
<accession>A0A6P8APF5</accession>
<keyword evidence="2" id="KW-1185">Reference proteome</keyword>
<gene>
    <name evidence="3" type="ORF">PgNI_11270</name>
</gene>
<evidence type="ECO:0000256" key="1">
    <source>
        <dbReference type="SAM" id="SignalP"/>
    </source>
</evidence>
<proteinExistence type="predicted"/>
<evidence type="ECO:0000313" key="2">
    <source>
        <dbReference type="Proteomes" id="UP000515153"/>
    </source>
</evidence>
<name>A0A6P8APF5_PYRGI</name>